<name>A0ABT9IBU5_9ACTN</name>
<sequence>MALTIGSAPFGSTPSGTFNFDPAPPEHVLYLEPSPRRVRVRLGEETVANSTGVRLLHLSGQTPIYLFPREDVRADLFTTSDTKVNAPGLGEASHWTVSVGERTAEDGAYSYEQPPSSLAGVAGLVAFDWDAMDAWFEEDEEVFVHPRDPYHRIDVLRSSRHVVVRWGDTVVADSTQPRMLLESSLPPRWYLPAEDVRTDLLAPSYTATRCPYKGVAQYRTLRDGDRFDDDVVWSYPEPMHDAEAVGGLLCFDDARLDVQVREGTR</sequence>
<comment type="caution">
    <text evidence="2">The sequence shown here is derived from an EMBL/GenBank/DDBJ whole genome shotgun (WGS) entry which is preliminary data.</text>
</comment>
<dbReference type="Gene3D" id="2.170.150.40">
    <property type="entry name" value="Domain of unknown function (DUF427)"/>
    <property type="match status" value="2"/>
</dbReference>
<dbReference type="InterPro" id="IPR038694">
    <property type="entry name" value="DUF427_sf"/>
</dbReference>
<dbReference type="RefSeq" id="WP_305999303.1">
    <property type="nucleotide sequence ID" value="NZ_JASNFN010000006.1"/>
</dbReference>
<organism evidence="2 3">
    <name type="scientific">Blastococcus carthaginiensis</name>
    <dbReference type="NCBI Taxonomy" id="3050034"/>
    <lineage>
        <taxon>Bacteria</taxon>
        <taxon>Bacillati</taxon>
        <taxon>Actinomycetota</taxon>
        <taxon>Actinomycetes</taxon>
        <taxon>Geodermatophilales</taxon>
        <taxon>Geodermatophilaceae</taxon>
        <taxon>Blastococcus</taxon>
    </lineage>
</organism>
<feature type="domain" description="DUF427" evidence="1">
    <location>
        <begin position="38"/>
        <end position="129"/>
    </location>
</feature>
<dbReference type="EMBL" id="JASNFN010000006">
    <property type="protein sequence ID" value="MDP5182620.1"/>
    <property type="molecule type" value="Genomic_DNA"/>
</dbReference>
<evidence type="ECO:0000259" key="1">
    <source>
        <dbReference type="Pfam" id="PF04248"/>
    </source>
</evidence>
<keyword evidence="3" id="KW-1185">Reference proteome</keyword>
<dbReference type="PANTHER" id="PTHR34310:SF9">
    <property type="entry name" value="BLR5716 PROTEIN"/>
    <property type="match status" value="1"/>
</dbReference>
<reference evidence="3" key="1">
    <citation type="submission" date="2023-05" db="EMBL/GenBank/DDBJ databases">
        <title>Draft genome of Pseudofrankia sp. BMG5.37.</title>
        <authorList>
            <person name="Gtari M."/>
            <person name="Ghodhbane F."/>
            <person name="Sbissi I."/>
        </authorList>
    </citation>
    <scope>NUCLEOTIDE SEQUENCE [LARGE SCALE GENOMIC DNA]</scope>
    <source>
        <strain evidence="3">BMG 814</strain>
    </source>
</reference>
<dbReference type="PANTHER" id="PTHR34310">
    <property type="entry name" value="DUF427 DOMAIN PROTEIN (AFU_ORTHOLOGUE AFUA_3G02220)"/>
    <property type="match status" value="1"/>
</dbReference>
<evidence type="ECO:0000313" key="3">
    <source>
        <dbReference type="Proteomes" id="UP001233673"/>
    </source>
</evidence>
<dbReference type="Pfam" id="PF04248">
    <property type="entry name" value="NTP_transf_9"/>
    <property type="match status" value="2"/>
</dbReference>
<evidence type="ECO:0000313" key="2">
    <source>
        <dbReference type="EMBL" id="MDP5182620.1"/>
    </source>
</evidence>
<feature type="domain" description="DUF427" evidence="1">
    <location>
        <begin position="162"/>
        <end position="253"/>
    </location>
</feature>
<dbReference type="Proteomes" id="UP001233673">
    <property type="component" value="Unassembled WGS sequence"/>
</dbReference>
<accession>A0ABT9IBU5</accession>
<protein>
    <submittedName>
        <fullName evidence="2">DUF427 domain-containing protein</fullName>
    </submittedName>
</protein>
<gene>
    <name evidence="2" type="ORF">QOZ88_08205</name>
</gene>
<proteinExistence type="predicted"/>
<dbReference type="InterPro" id="IPR007361">
    <property type="entry name" value="DUF427"/>
</dbReference>